<feature type="region of interest" description="Disordered" evidence="1">
    <location>
        <begin position="491"/>
        <end position="521"/>
    </location>
</feature>
<evidence type="ECO:0000313" key="2">
    <source>
        <dbReference type="EMBL" id="KAJ8894995.1"/>
    </source>
</evidence>
<accession>A0ABQ9IEA1</accession>
<name>A0ABQ9IEA1_9NEOP</name>
<feature type="non-terminal residue" evidence="2">
    <location>
        <position position="580"/>
    </location>
</feature>
<gene>
    <name evidence="2" type="ORF">PR048_000304</name>
</gene>
<sequence length="580" mass="64183">MRVIEMSIERRRNELAGETGDPRGNQGSIPGRVTGIVPDDAVGRRVFSGISRFLRPFIPTPLHIHFSHPHRLSRLRFLGEKPINPRWQVSITVKCSACLRVFSAFKALRGRGGLLAPHLGEPGSVPGRATPGFSRVGIVPDYAVDRRVFSGISRFSRPCIPTLFHAHLASLSSALKASMLRAAQISPCINLFRNQLKYKSLPARLHSAAYNQASDVCSLAAAPQNSQCYLTPHTWQYGVRYSFPCKSAIGSESSRACIINSDPIAKACRFHSFERRRELQTLGNADQEVLGTFDAVIPVACIVVCWARHPHAGAIRVFDPRRTPFRVLLRVRYAAGGFSRGAPVPLVPRFHRFSIQYQLLNLCTVVCSVTRASRSRRLAFTRARSHRAAKRFTSPGATGSCDVQPLCSSDGSCGCPACFISLPPDNRNLTGSEISRKDFKTRYSSKHCGSVQLCDWLKQVLVRPNCLHKNREGAASELRNPEWLVQMRERHQQPMKGRENGISAKNKPRRPGTSSDTIPTCVGKLKGSPAGHYITAPLGCYGDSFPASCVEEARTFQVRCEVQICIPHTAHERGKLHPRP</sequence>
<keyword evidence="3" id="KW-1185">Reference proteome</keyword>
<organism evidence="2 3">
    <name type="scientific">Dryococelus australis</name>
    <dbReference type="NCBI Taxonomy" id="614101"/>
    <lineage>
        <taxon>Eukaryota</taxon>
        <taxon>Metazoa</taxon>
        <taxon>Ecdysozoa</taxon>
        <taxon>Arthropoda</taxon>
        <taxon>Hexapoda</taxon>
        <taxon>Insecta</taxon>
        <taxon>Pterygota</taxon>
        <taxon>Neoptera</taxon>
        <taxon>Polyneoptera</taxon>
        <taxon>Phasmatodea</taxon>
        <taxon>Verophasmatodea</taxon>
        <taxon>Anareolatae</taxon>
        <taxon>Phasmatidae</taxon>
        <taxon>Eurycanthinae</taxon>
        <taxon>Dryococelus</taxon>
    </lineage>
</organism>
<comment type="caution">
    <text evidence="2">The sequence shown here is derived from an EMBL/GenBank/DDBJ whole genome shotgun (WGS) entry which is preliminary data.</text>
</comment>
<proteinExistence type="predicted"/>
<dbReference type="Proteomes" id="UP001159363">
    <property type="component" value="Chromosome 1"/>
</dbReference>
<evidence type="ECO:0000256" key="1">
    <source>
        <dbReference type="SAM" id="MobiDB-lite"/>
    </source>
</evidence>
<feature type="region of interest" description="Disordered" evidence="1">
    <location>
        <begin position="12"/>
        <end position="34"/>
    </location>
</feature>
<dbReference type="EMBL" id="JARBHB010000001">
    <property type="protein sequence ID" value="KAJ8894995.1"/>
    <property type="molecule type" value="Genomic_DNA"/>
</dbReference>
<protein>
    <submittedName>
        <fullName evidence="2">Uncharacterized protein</fullName>
    </submittedName>
</protein>
<reference evidence="2 3" key="1">
    <citation type="submission" date="2023-02" db="EMBL/GenBank/DDBJ databases">
        <title>LHISI_Scaffold_Assembly.</title>
        <authorList>
            <person name="Stuart O.P."/>
            <person name="Cleave R."/>
            <person name="Magrath M.J.L."/>
            <person name="Mikheyev A.S."/>
        </authorList>
    </citation>
    <scope>NUCLEOTIDE SEQUENCE [LARGE SCALE GENOMIC DNA]</scope>
    <source>
        <strain evidence="2">Daus_M_001</strain>
        <tissue evidence="2">Leg muscle</tissue>
    </source>
</reference>
<evidence type="ECO:0000313" key="3">
    <source>
        <dbReference type="Proteomes" id="UP001159363"/>
    </source>
</evidence>